<dbReference type="GO" id="GO:0006869">
    <property type="term" value="P:lipid transport"/>
    <property type="evidence" value="ECO:0007669"/>
    <property type="project" value="UniProtKB-KW"/>
</dbReference>
<name>A0A9D5HUG0_9LILI</name>
<feature type="region of interest" description="Disordered" evidence="4">
    <location>
        <begin position="1861"/>
        <end position="1891"/>
    </location>
</feature>
<comment type="caution">
    <text evidence="6">The sequence shown here is derived from an EMBL/GenBank/DDBJ whole genome shotgun (WGS) entry which is preliminary data.</text>
</comment>
<dbReference type="Pfam" id="PF00168">
    <property type="entry name" value="C2"/>
    <property type="match status" value="1"/>
</dbReference>
<dbReference type="Proteomes" id="UP001085076">
    <property type="component" value="Miscellaneous, Linkage group lg01"/>
</dbReference>
<dbReference type="InterPro" id="IPR035892">
    <property type="entry name" value="C2_domain_sf"/>
</dbReference>
<dbReference type="Pfam" id="PF25037">
    <property type="entry name" value="VPS13_C"/>
    <property type="match status" value="1"/>
</dbReference>
<dbReference type="GO" id="GO:0005737">
    <property type="term" value="C:cytoplasm"/>
    <property type="evidence" value="ECO:0007669"/>
    <property type="project" value="UniProtKB-ARBA"/>
</dbReference>
<dbReference type="InterPro" id="IPR009543">
    <property type="entry name" value="VPS13_VAB"/>
</dbReference>
<dbReference type="InterPro" id="IPR026854">
    <property type="entry name" value="VPS13_N"/>
</dbReference>
<dbReference type="InterPro" id="IPR010482">
    <property type="entry name" value="TECPR1-like_DysF"/>
</dbReference>
<evidence type="ECO:0000313" key="7">
    <source>
        <dbReference type="Proteomes" id="UP001085076"/>
    </source>
</evidence>
<reference evidence="6" key="1">
    <citation type="submission" date="2021-03" db="EMBL/GenBank/DDBJ databases">
        <authorList>
            <person name="Li Z."/>
            <person name="Yang C."/>
        </authorList>
    </citation>
    <scope>NUCLEOTIDE SEQUENCE</scope>
    <source>
        <strain evidence="6">Dzin_1.0</strain>
        <tissue evidence="6">Leaf</tissue>
    </source>
</reference>
<feature type="compositionally biased region" description="Low complexity" evidence="4">
    <location>
        <begin position="1875"/>
        <end position="1891"/>
    </location>
</feature>
<dbReference type="PANTHER" id="PTHR45523">
    <property type="entry name" value="TETRATRICOPEPTIDE REPEAT (TPR)-CONTAINING PROTEIN-RELATED"/>
    <property type="match status" value="1"/>
</dbReference>
<dbReference type="PANTHER" id="PTHR45523:SF2">
    <property type="entry name" value="OS02G0470600 PROTEIN"/>
    <property type="match status" value="1"/>
</dbReference>
<organism evidence="6 7">
    <name type="scientific">Dioscorea zingiberensis</name>
    <dbReference type="NCBI Taxonomy" id="325984"/>
    <lineage>
        <taxon>Eukaryota</taxon>
        <taxon>Viridiplantae</taxon>
        <taxon>Streptophyta</taxon>
        <taxon>Embryophyta</taxon>
        <taxon>Tracheophyta</taxon>
        <taxon>Spermatophyta</taxon>
        <taxon>Magnoliopsida</taxon>
        <taxon>Liliopsida</taxon>
        <taxon>Dioscoreales</taxon>
        <taxon>Dioscoreaceae</taxon>
        <taxon>Dioscorea</taxon>
    </lineage>
</organism>
<dbReference type="Pfam" id="PF25036">
    <property type="entry name" value="VPS13_VAB"/>
    <property type="match status" value="1"/>
</dbReference>
<dbReference type="GO" id="GO:0098588">
    <property type="term" value="C:bounding membrane of organelle"/>
    <property type="evidence" value="ECO:0007669"/>
    <property type="project" value="UniProtKB-ARBA"/>
</dbReference>
<dbReference type="Pfam" id="PF12624">
    <property type="entry name" value="VPS13_N"/>
    <property type="match status" value="1"/>
</dbReference>
<evidence type="ECO:0000256" key="2">
    <source>
        <dbReference type="ARBA" id="ARBA00022448"/>
    </source>
</evidence>
<dbReference type="EMBL" id="JAGGNH010000001">
    <property type="protein sequence ID" value="KAJ0988981.1"/>
    <property type="molecule type" value="Genomic_DNA"/>
</dbReference>
<protein>
    <recommendedName>
        <fullName evidence="5">C2 domain-containing protein</fullName>
    </recommendedName>
</protein>
<keyword evidence="7" id="KW-1185">Reference proteome</keyword>
<dbReference type="CDD" id="cd00030">
    <property type="entry name" value="C2"/>
    <property type="match status" value="1"/>
</dbReference>
<gene>
    <name evidence="6" type="ORF">J5N97_007337</name>
</gene>
<evidence type="ECO:0000256" key="3">
    <source>
        <dbReference type="ARBA" id="ARBA00023055"/>
    </source>
</evidence>
<dbReference type="PROSITE" id="PS50004">
    <property type="entry name" value="C2"/>
    <property type="match status" value="1"/>
</dbReference>
<dbReference type="InterPro" id="IPR000008">
    <property type="entry name" value="C2_dom"/>
</dbReference>
<reference evidence="6" key="2">
    <citation type="journal article" date="2022" name="Hortic Res">
        <title>The genome of Dioscorea zingiberensis sheds light on the biosynthesis, origin and evolution of the medicinally important diosgenin saponins.</title>
        <authorList>
            <person name="Li Y."/>
            <person name="Tan C."/>
            <person name="Li Z."/>
            <person name="Guo J."/>
            <person name="Li S."/>
            <person name="Chen X."/>
            <person name="Wang C."/>
            <person name="Dai X."/>
            <person name="Yang H."/>
            <person name="Song W."/>
            <person name="Hou L."/>
            <person name="Xu J."/>
            <person name="Tong Z."/>
            <person name="Xu A."/>
            <person name="Yuan X."/>
            <person name="Wang W."/>
            <person name="Yang Q."/>
            <person name="Chen L."/>
            <person name="Sun Z."/>
            <person name="Wang K."/>
            <person name="Pan B."/>
            <person name="Chen J."/>
            <person name="Bao Y."/>
            <person name="Liu F."/>
            <person name="Qi X."/>
            <person name="Gang D.R."/>
            <person name="Wen J."/>
            <person name="Li J."/>
        </authorList>
    </citation>
    <scope>NUCLEOTIDE SEQUENCE</scope>
    <source>
        <strain evidence="6">Dzin_1.0</strain>
    </source>
</reference>
<proteinExistence type="inferred from homology"/>
<keyword evidence="2" id="KW-0813">Transport</keyword>
<sequence length="4280" mass="479193">MFEAHVLFLLRKYLGEYVEGLSSEALRISVWKGDVVLKDLKLKAEALNNLKLPVTVKAGFVGTITLKVPWKSLGKEPVVVLIDRVFLLAHPAPDGQSLKEEDREKLFEAKLQQIEEAELAIIEARRTKSGAPPVGNSWLGSLIGTIIGNLKVSISNVHIRYEDSISNPGRPFCCGVTLSKLAAVTTDELGNETFDASGALDKLRKSVQLQRLAAYHDSDSTPWRPSKKWEDLQPTEWTEIFQDGIDELSCGRDSIWAMNRRYLVSPINGVLKYHRLGKQERHDADIPFEKALLVLSDVSLTVSEAQYYDAIKLLETFSRYKTRVEVSHLRPVVPVSEDPSAWWQYAMLAGLQQKKMCYWFSWERIKHLCHLRRRYVQLYSSYLQQPSNFGYSELRQIEKVLDSKVIILWRLLAHAKVESVKSKEASRRKGTHKRSWWSFGWRNPSGDVSDANDSTESELGGEERLSKEEWHAINKILSYQVDEDTALLGKDMQHMMLFLVDVSINQAAARIIDINQTEIVCGRFEQLHVTTKLYQKTIHCNVSLKFYGLTSPEGSLAKSVSSEKKNNALAASFVHAPIGENVDWRLSAIIAPCHVTVLMESYEKFLEFVKRSSAVSPTVAWETAAALQTKIEKVTRRAQEQLQMVLEEQSRFALDIDFDAPKVRFPITESSSTMKHSHFLMDFGHFTLRTREGQVREQRHSLYSRFYISGRDMAALFIDSGVSDDKYSRVLEYGIQSPLSPMPTADNQFYSLLDRCGMSVIIDQIKIPHPSYPSTRISVQVPNLGIHFSPVIYGKIMELLDIFYHSTEISDDNRIGFLQTGHMPWDPADLANDARVLVWRGIGNSLAEWQPCHLILSGLYLYVLESASSQSYQRCSSMAGRHVFEVTPTSVGGSLYSIAVSFRGVEIQKALESSNTLIIEFQDEDEKNAWLRALVQATYKASAHPTIDVLSEPGDDLSKSGESQLNNLGRADLVINGTLVEMKMSIYGRVDGKKEKAQEALILEFLAGGGKVNLVQFGGNLTVKAKLHSLKIKDGLQAHLSAAPQYLACSVLQEHEKVYSPCGSDLNDKDMQKLFVDEDDSFTDALPDFMLIDQSFYSQNPEVVCYSTPAPSSDQYGDLDEINQDQLKGKNDEIFYEAWDNNVSDFVVVTFLTGSPDSPLYEGIDTQMCISMSALEFFCNRPTLVALIDFGFDLSLVSSEMSSKNDVEVPELSSKDTERKEENGRALVKGLLGYGKSRVVFNLRMDVDSVCVYLNKEDGSQLAMFVQESFLLDLKVHPSSISIEGTLGNMRLRDMSLEPDHCWGWLCDIRNQGIESLIKFTFQSYSVEDDDYQGYDYSLTGRLSAVRIVFLYRFVQEITSYFMDLASPHTEEAIKFVDKVGGIEWLIQKYEIQGASAVKLDLSLDTPIIIVPKNSMSKDYMQLDLGRLQISNTFRWYGCRENDPSAVHLDLLHAEIHGINMAVGINGIIGKPMIHDGRGLHIYVRRSLRDVFHKVPTLSIDVQVDFLHGLMSDKEYKVILDCAYMNLSEQPKLPPSFRGNIAGMKDSIRMIADKVNLNSQIILAHTVVIMAVEVHYALLELCNSRDEQSPLAQIALEGVWVSYRTTSLFEMDLYVTIPKFSVLDIRPDTKPEMRLMLGSYADVSKPDRSENSTFPGTCLAAHTNDDSSYDLDSTTDISNLTMLIMDYRWRSSFQSFVIRIQQPRVLVVLDFILAVAEYFFPALGTITGREETLDPKNDPLTNCDDIILSGSVYMQKDDIVYLSPRRQLIVDGCGIEEFTYDGCGGTISLSEEFDLNGQSSSGIIILIGRGKKLRFRNVKIENGALLRKYTYLSNDSSYSVSTEDGVEVSLLENCASEKHKDGMGQLQGCDKKQSSSETVSRSPPSETSSFTFEAQVVSPEFTFYDSSKLNSDDSLHIEKLLRAKLDFSFMYASKAYDTWIRSVVKDLTVEAGSGLVVLEPVDVSGGYTSVKDKTNISLVSTDIYLHLSLGVASLILQLQNQALAALHSGNANPLTSCINFKRIWVSNKGKLPGYNLTFWRPQAPSNYAILGDCVTSRAIPPSQVVVAVNNIYGRVRKPLGYKLIGSFSSFQENQGENQLSTDNDCSLWMPVPPPGYLAVGCIAHIGKEPPPNHIVYCLRSDLVTSTSFSDCIYCVPSNARILSGFSIWRVDNIIGTFYAHASMNCPTKANGFDLHQILLRNPDWNIPHSEPNFDVSVESDQQSLQDGDQSNSSSGWDILRSLSKTSNCYMSTPHFERVWWDKGCDTRPPISIWRPLPRPGFAALGDCVTEGLEPPALGLVFKCDNSVISAKPVQFTKVAHIVGKGLDEAVFWYPIPPPGYASLGCVVTRTDEIPKDDSFCCPRMDLVNQANVSDEPISRSPGSKGSNCWSIWTVDNQAYTFLARSDLRKPSSRLAYNITDCVKPKARENVTAEMKVGCLSVSILDSLCGTVTPVFDTTITNINLATHGRLEAINAVLVCSIAASTFNRQLEAWEPFVEPFDGIFKFETYDTNGHSSSKIGKRIRVAATSIVNLNLSAASLEALTEAMVSWHKQNDLEQKLLRRNEESAGSFSNVDLTFSALEDDLQKVIVENNLGCDIFIKTTEQISETIDILQNNNQRSVLMPPPTFSDLLNTVSKSRETRYYVAIEIIESKGLPLLDDGNSHDYFCALRLLIESKASDQYKLFPQSARTRCVKPNISKNSDQEEGCAKWNELFIFEVPDKGFANLEVEVTNLASKAGKGEVIGALSIPIGNGAHTLKRASSIRMLQQATNAQRFSLYPLRRKDQDRSGEGRINCGNLVISTTYFERGSGLNSQRKTESTMSSDRDVGFWVGLGPDGPWESIDSVLPLTVVPKSIDKNPFALEVIMRNGKKHVILRALAIVMNDSNIKFEVSLCPAAKLSSSTVNMESSSFSSVKEEIFENQRYQPISGWGSKSSGSHSSDPGRFSTRDFSYSSKDFFEPSLPDGWRWVSPWNIERSEFVDSDGWAYGPDFQSLKWPPTSSRSSSKSVPGFVRRRRWTRTRQQFLENRVESSQNVIATVNPGSLFFLPWRSMAKDTDLCLLVRPCDENSREPYTWGQSVSLSSSKSRALNQQASFSKQSTMKQENISSQNSPLRLNQLEKNDMLLYCRPSVNTKPNFWLSISTDASVLHTELNTPIYDWKISINSAIRLENKLPCETEYTIWEKTIEGRMLDRQHGIISSCGTAFLYAADLRRPIYLTLFVQGGWVLEKEAILIMDLISLDHASSFWMVQKPSNRRLRVSVERDMGGTDAAPKTVRFFVPYWIRNDSCVPLIYRLVEVEPVDNSETDSLLISRAVKSAKVALKQTSRSIDRKHSLLRRNIQILENIDDSYQNFVMFSPQDYMNRSGSLPFPSRGDAFLSTRVGISVAVRHSDHYCPGVSLFELERKERVNVKALASDGSYYKLSAQLNMASDRTKVVRFIQQNLFINRTGNSISLSQDGTQQAEWLHPIDPPKLFKWQSSARSEKLKLRVDGYKWSMPFSIASDGLMRVSMENEKENYQMSIKVEVRSGTKSSPHEVVFSLAPSSSPYRIENRLLFLPVRFRQVNGIDNSWHSLPPNAAASFFWEDLGRQRLLEVLVDGTDFRKSEKYNIDEIMDHQPMQTYNGPIRPLHFTVLKEGKIYIARISDWMPDTDAVALVHGNTSLPVFQPSNSDYGMSSSVSDSECHVTFELAELGLSVVDHMPEEILYLSMQNLLLSYSSGLGLGISRFKLRMQGIQVDNQLPFTPMPVLFRPQRVGDQMEYILKFSLTIQRNGSLDLCVYPYLGLQVPENFAILVNIHEPIIWRLHEMFQQVKPSRIFGSSTNAVSVDPTIQIGLLNISEIRFKLSMAMSPTQRPKGVLGFWSSLMTALGNTEHMPVRIAPRFHEDICMRQSALISSAVSSIQKDLLSQPLQLLSGVDILGNASSALGHMSKGMAALSMDKKFIQSRQKQDNKGVEDIGDVIREGGGALAKGLFRGVTGILTKPLEGAKSSGVEGFVQGVGKGIIGAAAQPVSGVLDLLSKTTEGANAVRMKIASAITSEDQLLRKRLPRVIGGDNLLCPYDEFKATGQAILQLAESGTFFGQVDLFKVRGKFAFSDAYEDHFLLPKGKIVLVTHRRVLLLQQPANIIAQRKFNPARDPCTILWDVIWDDLVTMELTRGKKDQPGSLPSHLILYLHSRSIESKENTRVLKCTRGSQQACDLYASIEQALNTYGPNASKVIHKKKVVRPYTPCSSVVPPEIFPKEAFGIWNAQASSGSLPMNSVLGSVVAQPQPRDEQNL</sequence>
<dbReference type="Gene3D" id="2.60.40.150">
    <property type="entry name" value="C2 domain"/>
    <property type="match status" value="1"/>
</dbReference>
<dbReference type="OrthoDB" id="428159at2759"/>
<dbReference type="SUPFAM" id="SSF49562">
    <property type="entry name" value="C2 domain (Calcium/lipid-binding domain, CaLB)"/>
    <property type="match status" value="1"/>
</dbReference>
<evidence type="ECO:0000256" key="1">
    <source>
        <dbReference type="ARBA" id="ARBA00006545"/>
    </source>
</evidence>
<comment type="similarity">
    <text evidence="1">Belongs to the VPS13 family.</text>
</comment>
<dbReference type="Pfam" id="PF06398">
    <property type="entry name" value="Pex24p"/>
    <property type="match status" value="1"/>
</dbReference>
<evidence type="ECO:0000256" key="4">
    <source>
        <dbReference type="SAM" id="MobiDB-lite"/>
    </source>
</evidence>
<dbReference type="InterPro" id="IPR009291">
    <property type="entry name" value="Vps62"/>
</dbReference>
<dbReference type="InterPro" id="IPR056748">
    <property type="entry name" value="VPS13-like_C"/>
</dbReference>
<dbReference type="Pfam" id="PF06101">
    <property type="entry name" value="Vps62"/>
    <property type="match status" value="2"/>
</dbReference>
<evidence type="ECO:0000259" key="5">
    <source>
        <dbReference type="PROSITE" id="PS50004"/>
    </source>
</evidence>
<feature type="domain" description="C2" evidence="5">
    <location>
        <begin position="2624"/>
        <end position="2765"/>
    </location>
</feature>
<dbReference type="SMART" id="SM00239">
    <property type="entry name" value="C2"/>
    <property type="match status" value="1"/>
</dbReference>
<evidence type="ECO:0000313" key="6">
    <source>
        <dbReference type="EMBL" id="KAJ0988981.1"/>
    </source>
</evidence>
<keyword evidence="3" id="KW-0445">Lipid transport</keyword>
<accession>A0A9D5HUG0</accession>